<proteinExistence type="predicted"/>
<feature type="chain" id="PRO_5046086692" evidence="4">
    <location>
        <begin position="19"/>
        <end position="397"/>
    </location>
</feature>
<dbReference type="Gene3D" id="1.25.40.10">
    <property type="entry name" value="Tetratricopeptide repeat domain"/>
    <property type="match status" value="2"/>
</dbReference>
<dbReference type="InterPro" id="IPR050498">
    <property type="entry name" value="Ycf3"/>
</dbReference>
<dbReference type="PANTHER" id="PTHR44858">
    <property type="entry name" value="TETRATRICOPEPTIDE REPEAT PROTEIN 6"/>
    <property type="match status" value="1"/>
</dbReference>
<evidence type="ECO:0000256" key="3">
    <source>
        <dbReference type="PROSITE-ProRule" id="PRU00339"/>
    </source>
</evidence>
<evidence type="ECO:0000256" key="4">
    <source>
        <dbReference type="SAM" id="SignalP"/>
    </source>
</evidence>
<protein>
    <submittedName>
        <fullName evidence="5">Tetratricopeptide repeat protein</fullName>
    </submittedName>
</protein>
<dbReference type="Proteomes" id="UP001597112">
    <property type="component" value="Unassembled WGS sequence"/>
</dbReference>
<dbReference type="SMART" id="SM00028">
    <property type="entry name" value="TPR"/>
    <property type="match status" value="5"/>
</dbReference>
<dbReference type="EMBL" id="JBHTKA010000015">
    <property type="protein sequence ID" value="MFD1003234.1"/>
    <property type="molecule type" value="Genomic_DNA"/>
</dbReference>
<dbReference type="RefSeq" id="WP_377585636.1">
    <property type="nucleotide sequence ID" value="NZ_JBHTKA010000015.1"/>
</dbReference>
<accession>A0ABW3KAE4</accession>
<reference evidence="6" key="1">
    <citation type="journal article" date="2019" name="Int. J. Syst. Evol. Microbiol.">
        <title>The Global Catalogue of Microorganisms (GCM) 10K type strain sequencing project: providing services to taxonomists for standard genome sequencing and annotation.</title>
        <authorList>
            <consortium name="The Broad Institute Genomics Platform"/>
            <consortium name="The Broad Institute Genome Sequencing Center for Infectious Disease"/>
            <person name="Wu L."/>
            <person name="Ma J."/>
        </authorList>
    </citation>
    <scope>NUCLEOTIDE SEQUENCE [LARGE SCALE GENOMIC DNA]</scope>
    <source>
        <strain evidence="6">CCUG 58938</strain>
    </source>
</reference>
<keyword evidence="4" id="KW-0732">Signal</keyword>
<feature type="repeat" description="TPR" evidence="3">
    <location>
        <begin position="263"/>
        <end position="296"/>
    </location>
</feature>
<evidence type="ECO:0000313" key="5">
    <source>
        <dbReference type="EMBL" id="MFD1003234.1"/>
    </source>
</evidence>
<dbReference type="PROSITE" id="PS50005">
    <property type="entry name" value="TPR"/>
    <property type="match status" value="1"/>
</dbReference>
<dbReference type="InterPro" id="IPR011990">
    <property type="entry name" value="TPR-like_helical_dom_sf"/>
</dbReference>
<keyword evidence="1" id="KW-0677">Repeat</keyword>
<dbReference type="SUPFAM" id="SSF48452">
    <property type="entry name" value="TPR-like"/>
    <property type="match status" value="1"/>
</dbReference>
<organism evidence="5 6">
    <name type="scientific">Ohtaekwangia kribbensis</name>
    <dbReference type="NCBI Taxonomy" id="688913"/>
    <lineage>
        <taxon>Bacteria</taxon>
        <taxon>Pseudomonadati</taxon>
        <taxon>Bacteroidota</taxon>
        <taxon>Cytophagia</taxon>
        <taxon>Cytophagales</taxon>
        <taxon>Fulvivirgaceae</taxon>
        <taxon>Ohtaekwangia</taxon>
    </lineage>
</organism>
<keyword evidence="6" id="KW-1185">Reference proteome</keyword>
<sequence length="397" mass="43950">MKKIAVLLLLAIPGMALAQKEAKPNINKAMTALKSGKLDEAKSIIDAATTYEKTMTDGKTWFYRGVIYGALDTTSSYNSTENLASVAAESLKKADELSKGKSSTYFVQDNNGGMLLYDQAITSISNSYLVKGDKAFNGEDFKGALKQFEKGIAFKANKPDTTFYEYAGYAAYNAEERKKATDYLAKYAELGGRRTQALTMPALLAYEDQDYESALTNAQAVLKIIPNHKDMKAVELNSLIQLKKYDLAAQNLEASVKANPNDAQSFYLLGVLNTELGKMEDAKANFEAALKVQPDYFDAQFNLANYYLVEIDKTSKAINELGIAAANAKKKQALVQTRVKQSEAAIPYLEKAEKMKIPSKEAEIELLQKLSLLYYYIADDKNNERVTKRMKALGVED</sequence>
<evidence type="ECO:0000256" key="2">
    <source>
        <dbReference type="ARBA" id="ARBA00022803"/>
    </source>
</evidence>
<evidence type="ECO:0000256" key="1">
    <source>
        <dbReference type="ARBA" id="ARBA00022737"/>
    </source>
</evidence>
<feature type="signal peptide" evidence="4">
    <location>
        <begin position="1"/>
        <end position="18"/>
    </location>
</feature>
<dbReference type="InterPro" id="IPR019734">
    <property type="entry name" value="TPR_rpt"/>
</dbReference>
<dbReference type="PANTHER" id="PTHR44858:SF1">
    <property type="entry name" value="UDP-N-ACETYLGLUCOSAMINE--PEPTIDE N-ACETYLGLUCOSAMINYLTRANSFERASE SPINDLY-RELATED"/>
    <property type="match status" value="1"/>
</dbReference>
<name>A0ABW3KAE4_9BACT</name>
<comment type="caution">
    <text evidence="5">The sequence shown here is derived from an EMBL/GenBank/DDBJ whole genome shotgun (WGS) entry which is preliminary data.</text>
</comment>
<evidence type="ECO:0000313" key="6">
    <source>
        <dbReference type="Proteomes" id="UP001597112"/>
    </source>
</evidence>
<keyword evidence="2 3" id="KW-0802">TPR repeat</keyword>
<dbReference type="Pfam" id="PF13181">
    <property type="entry name" value="TPR_8"/>
    <property type="match status" value="1"/>
</dbReference>
<gene>
    <name evidence="5" type="ORF">ACFQ21_28165</name>
</gene>